<evidence type="ECO:0000313" key="13">
    <source>
        <dbReference type="Proteomes" id="UP000023430"/>
    </source>
</evidence>
<dbReference type="PANTHER" id="PTHR43840:SF15">
    <property type="entry name" value="MITOCHONDRIAL METAL TRANSPORTER 1-RELATED"/>
    <property type="match status" value="1"/>
</dbReference>
<evidence type="ECO:0000256" key="6">
    <source>
        <dbReference type="ARBA" id="ARBA00022989"/>
    </source>
</evidence>
<comment type="subcellular location">
    <subcellularLocation>
        <location evidence="1">Cell membrane</location>
        <topology evidence="1">Multi-pass membrane protein</topology>
    </subcellularLocation>
</comment>
<keyword evidence="4" id="KW-1003">Cell membrane</keyword>
<protein>
    <recommendedName>
        <fullName evidence="8">Protein p34</fullName>
    </recommendedName>
</protein>
<dbReference type="PANTHER" id="PTHR43840">
    <property type="entry name" value="MITOCHONDRIAL METAL TRANSPORTER 1-RELATED"/>
    <property type="match status" value="1"/>
</dbReference>
<evidence type="ECO:0000259" key="10">
    <source>
        <dbReference type="Pfam" id="PF01545"/>
    </source>
</evidence>
<dbReference type="GO" id="GO:0006882">
    <property type="term" value="P:intracellular zinc ion homeostasis"/>
    <property type="evidence" value="ECO:0007669"/>
    <property type="project" value="TreeGrafter"/>
</dbReference>
<dbReference type="PATRIC" id="fig|1449351.3.peg.3663"/>
<evidence type="ECO:0000256" key="3">
    <source>
        <dbReference type="ARBA" id="ARBA00022448"/>
    </source>
</evidence>
<proteinExistence type="inferred from homology"/>
<dbReference type="InterPro" id="IPR027470">
    <property type="entry name" value="Cation_efflux_CTD"/>
</dbReference>
<dbReference type="NCBIfam" id="TIGR01297">
    <property type="entry name" value="CDF"/>
    <property type="match status" value="1"/>
</dbReference>
<dbReference type="Gene3D" id="1.20.1510.10">
    <property type="entry name" value="Cation efflux protein transmembrane domain"/>
    <property type="match status" value="1"/>
</dbReference>
<keyword evidence="5 9" id="KW-0812">Transmembrane</keyword>
<dbReference type="OrthoDB" id="9806522at2"/>
<accession>X7F3B8</accession>
<dbReference type="EMBL" id="JAME01000033">
    <property type="protein sequence ID" value="ETX27412.1"/>
    <property type="molecule type" value="Genomic_DNA"/>
</dbReference>
<sequence>MSETGRIAAWSLVVGVAVLGIKTFAWWLTGSVALLSDALESVVNIATAFAALMAVRIAARPPDATHPYGHHKAEFFSAVLEGVLIVVAALFILEEAWQGFRTPPEINAPWTGIAVNLVAAGLNAAWAAVLIRQGRRLRSPALRADGAHLRADVVTSAGVAIGVAAAVLTGWTWLDPALAALVAVHVLWSGWKVLSASVSGLMDESIPEPDLASLREIISESAEGAVEAHDLRTRHAGSATFVEFHLVVPGDMTVETAHRICDRVEASLKSAVPECTVTIHVEPEHKAKHTGIVVL</sequence>
<dbReference type="GO" id="GO:0015086">
    <property type="term" value="F:cadmium ion transmembrane transporter activity"/>
    <property type="evidence" value="ECO:0007669"/>
    <property type="project" value="TreeGrafter"/>
</dbReference>
<feature type="transmembrane region" description="Helical" evidence="9">
    <location>
        <begin position="75"/>
        <end position="93"/>
    </location>
</feature>
<dbReference type="InterPro" id="IPR036837">
    <property type="entry name" value="Cation_efflux_CTD_sf"/>
</dbReference>
<dbReference type="SUPFAM" id="SSF161111">
    <property type="entry name" value="Cation efflux protein transmembrane domain-like"/>
    <property type="match status" value="1"/>
</dbReference>
<evidence type="ECO:0000313" key="12">
    <source>
        <dbReference type="EMBL" id="ETX27412.1"/>
    </source>
</evidence>
<evidence type="ECO:0000259" key="11">
    <source>
        <dbReference type="Pfam" id="PF16916"/>
    </source>
</evidence>
<dbReference type="STRING" id="1449351.RISW2_13960"/>
<dbReference type="Pfam" id="PF16916">
    <property type="entry name" value="ZT_dimer"/>
    <property type="match status" value="1"/>
</dbReference>
<feature type="domain" description="Cation efflux protein cytoplasmic" evidence="11">
    <location>
        <begin position="207"/>
        <end position="284"/>
    </location>
</feature>
<dbReference type="eggNOG" id="COG0053">
    <property type="taxonomic scope" value="Bacteria"/>
</dbReference>
<dbReference type="AlphaFoldDB" id="X7F3B8"/>
<dbReference type="FunFam" id="3.30.70.1350:FF:000002">
    <property type="entry name" value="Ferrous-iron efflux pump FieF"/>
    <property type="match status" value="1"/>
</dbReference>
<evidence type="ECO:0000256" key="8">
    <source>
        <dbReference type="ARBA" id="ARBA00068882"/>
    </source>
</evidence>
<dbReference type="InterPro" id="IPR027469">
    <property type="entry name" value="Cation_efflux_TMD_sf"/>
</dbReference>
<dbReference type="GO" id="GO:0015093">
    <property type="term" value="F:ferrous iron transmembrane transporter activity"/>
    <property type="evidence" value="ECO:0007669"/>
    <property type="project" value="TreeGrafter"/>
</dbReference>
<gene>
    <name evidence="12" type="ORF">RISW2_13960</name>
</gene>
<feature type="transmembrane region" description="Helical" evidence="9">
    <location>
        <begin position="151"/>
        <end position="171"/>
    </location>
</feature>
<reference evidence="12 13" key="1">
    <citation type="submission" date="2014-01" db="EMBL/GenBank/DDBJ databases">
        <title>Roseivivax isoporae LMG 25204 Genome Sequencing.</title>
        <authorList>
            <person name="Lai Q."/>
            <person name="Li G."/>
            <person name="Shao Z."/>
        </authorList>
    </citation>
    <scope>NUCLEOTIDE SEQUENCE [LARGE SCALE GENOMIC DNA]</scope>
    <source>
        <strain evidence="12 13">LMG 25204</strain>
    </source>
</reference>
<evidence type="ECO:0000256" key="1">
    <source>
        <dbReference type="ARBA" id="ARBA00004651"/>
    </source>
</evidence>
<evidence type="ECO:0000256" key="9">
    <source>
        <dbReference type="SAM" id="Phobius"/>
    </source>
</evidence>
<feature type="transmembrane region" description="Helical" evidence="9">
    <location>
        <begin position="41"/>
        <end position="59"/>
    </location>
</feature>
<dbReference type="SUPFAM" id="SSF160240">
    <property type="entry name" value="Cation efflux protein cytoplasmic domain-like"/>
    <property type="match status" value="1"/>
</dbReference>
<name>X7F3B8_9RHOB</name>
<feature type="transmembrane region" description="Helical" evidence="9">
    <location>
        <begin position="7"/>
        <end position="29"/>
    </location>
</feature>
<dbReference type="InterPro" id="IPR058533">
    <property type="entry name" value="Cation_efflux_TM"/>
</dbReference>
<dbReference type="GO" id="GO:0005886">
    <property type="term" value="C:plasma membrane"/>
    <property type="evidence" value="ECO:0007669"/>
    <property type="project" value="UniProtKB-SubCell"/>
</dbReference>
<organism evidence="12 13">
    <name type="scientific">Roseivivax isoporae LMG 25204</name>
    <dbReference type="NCBI Taxonomy" id="1449351"/>
    <lineage>
        <taxon>Bacteria</taxon>
        <taxon>Pseudomonadati</taxon>
        <taxon>Pseudomonadota</taxon>
        <taxon>Alphaproteobacteria</taxon>
        <taxon>Rhodobacterales</taxon>
        <taxon>Roseobacteraceae</taxon>
        <taxon>Roseivivax</taxon>
    </lineage>
</organism>
<evidence type="ECO:0000256" key="2">
    <source>
        <dbReference type="ARBA" id="ARBA00008114"/>
    </source>
</evidence>
<feature type="transmembrane region" description="Helical" evidence="9">
    <location>
        <begin position="113"/>
        <end position="131"/>
    </location>
</feature>
<dbReference type="Gene3D" id="3.30.70.1350">
    <property type="entry name" value="Cation efflux protein, cytoplasmic domain"/>
    <property type="match status" value="1"/>
</dbReference>
<keyword evidence="7 9" id="KW-0472">Membrane</keyword>
<keyword evidence="6 9" id="KW-1133">Transmembrane helix</keyword>
<evidence type="ECO:0000256" key="5">
    <source>
        <dbReference type="ARBA" id="ARBA00022692"/>
    </source>
</evidence>
<feature type="domain" description="Cation efflux protein transmembrane" evidence="10">
    <location>
        <begin position="11"/>
        <end position="202"/>
    </location>
</feature>
<dbReference type="RefSeq" id="WP_043773725.1">
    <property type="nucleotide sequence ID" value="NZ_JAME01000033.1"/>
</dbReference>
<keyword evidence="13" id="KW-1185">Reference proteome</keyword>
<dbReference type="InterPro" id="IPR002524">
    <property type="entry name" value="Cation_efflux"/>
</dbReference>
<dbReference type="InterPro" id="IPR050291">
    <property type="entry name" value="CDF_Transporter"/>
</dbReference>
<dbReference type="GO" id="GO:0015341">
    <property type="term" value="F:zinc efflux antiporter activity"/>
    <property type="evidence" value="ECO:0007669"/>
    <property type="project" value="TreeGrafter"/>
</dbReference>
<keyword evidence="3" id="KW-0813">Transport</keyword>
<evidence type="ECO:0000256" key="4">
    <source>
        <dbReference type="ARBA" id="ARBA00022475"/>
    </source>
</evidence>
<dbReference type="Proteomes" id="UP000023430">
    <property type="component" value="Unassembled WGS sequence"/>
</dbReference>
<comment type="similarity">
    <text evidence="2">Belongs to the cation diffusion facilitator (CDF) transporter (TC 2.A.4) family.</text>
</comment>
<dbReference type="Pfam" id="PF01545">
    <property type="entry name" value="Cation_efflux"/>
    <property type="match status" value="1"/>
</dbReference>
<comment type="caution">
    <text evidence="12">The sequence shown here is derived from an EMBL/GenBank/DDBJ whole genome shotgun (WGS) entry which is preliminary data.</text>
</comment>
<evidence type="ECO:0000256" key="7">
    <source>
        <dbReference type="ARBA" id="ARBA00023136"/>
    </source>
</evidence>